<dbReference type="AlphaFoldDB" id="A0A8I6RYN3"/>
<dbReference type="KEGG" id="clec:106669761"/>
<organism evidence="1 2">
    <name type="scientific">Cimex lectularius</name>
    <name type="common">Bed bug</name>
    <name type="synonym">Acanthia lectularia</name>
    <dbReference type="NCBI Taxonomy" id="79782"/>
    <lineage>
        <taxon>Eukaryota</taxon>
        <taxon>Metazoa</taxon>
        <taxon>Ecdysozoa</taxon>
        <taxon>Arthropoda</taxon>
        <taxon>Hexapoda</taxon>
        <taxon>Insecta</taxon>
        <taxon>Pterygota</taxon>
        <taxon>Neoptera</taxon>
        <taxon>Paraneoptera</taxon>
        <taxon>Hemiptera</taxon>
        <taxon>Heteroptera</taxon>
        <taxon>Panheteroptera</taxon>
        <taxon>Cimicomorpha</taxon>
        <taxon>Cimicidae</taxon>
        <taxon>Cimex</taxon>
    </lineage>
</organism>
<proteinExistence type="predicted"/>
<sequence>MWTSAKNRTLDDALKTDSQAFTKVTSFPSTRRKPIIFKYAQNGKSAKPSNTPLQTSQIHTVGDGFKTTNIISPSHYSTTKLPKLESSIGISFEMTGLIVGLSIDDKREQLYITINESNYSSAERFLNITVKPGSIAITSARIPVSIIAADEDVNNSTLTIDFMFGNEQKRAIITIKKISPSPRPLGISNVNIRRATVSIMTVSNLVLLKVVDKEKNSTPSTKFEYADGFKSSSRPMPGMSALPVTNGRHVIPDWARQIMDNLDLLTHLLGKVPSSTSYYTTPVQNDSITSPVTAMESVGSELYTDAPTLFNKTSQELNTSTVTLSYGFPSSDRYSTYYTTPVQNDSIMSSITAMESVGSEFYTDESTLFDTTSQELNTSNVPTKYGLPSSNTPFQNDNITSPNVTILYNTSHDLSSYKGSTSYGLSSSNPTVAIFVNTSSENKKAEENRKTTVTFDHHKITTDFFQNISYPSTNEPKTTTVVNELITSTIPPSNSFNNSQKRTEKIHVILQKVVFPFKRKMNDTHSALALKKSLSVVPDSRSHIFTSEFGINENILGEIDSKLCPMLIVLKDRFKVVLLPCYYYADALCL</sequence>
<evidence type="ECO:0000313" key="2">
    <source>
        <dbReference type="Proteomes" id="UP000494040"/>
    </source>
</evidence>
<dbReference type="EnsemblMetazoa" id="XM_014399458.2">
    <property type="protein sequence ID" value="XP_014254944.1"/>
    <property type="gene ID" value="LOC106669761"/>
</dbReference>
<dbReference type="GeneID" id="106669761"/>
<evidence type="ECO:0000313" key="1">
    <source>
        <dbReference type="EnsemblMetazoa" id="XP_014254944.1"/>
    </source>
</evidence>
<name>A0A8I6RYN3_CIMLE</name>
<keyword evidence="2" id="KW-1185">Reference proteome</keyword>
<reference evidence="1" key="1">
    <citation type="submission" date="2022-01" db="UniProtKB">
        <authorList>
            <consortium name="EnsemblMetazoa"/>
        </authorList>
    </citation>
    <scope>IDENTIFICATION</scope>
</reference>
<dbReference type="RefSeq" id="XP_014254944.1">
    <property type="nucleotide sequence ID" value="XM_014399458.2"/>
</dbReference>
<accession>A0A8I6RYN3</accession>
<dbReference type="Proteomes" id="UP000494040">
    <property type="component" value="Unassembled WGS sequence"/>
</dbReference>
<protein>
    <submittedName>
        <fullName evidence="1">Uncharacterized protein</fullName>
    </submittedName>
</protein>